<dbReference type="Gene3D" id="3.40.50.150">
    <property type="entry name" value="Vaccinia Virus protein VP39"/>
    <property type="match status" value="1"/>
</dbReference>
<dbReference type="InterPro" id="IPR029063">
    <property type="entry name" value="SAM-dependent_MTases_sf"/>
</dbReference>
<evidence type="ECO:0000256" key="3">
    <source>
        <dbReference type="ARBA" id="ARBA00022679"/>
    </source>
</evidence>
<dbReference type="PANTHER" id="PTHR10867:SF45">
    <property type="entry name" value="LOC100127826 PROTEIN"/>
    <property type="match status" value="1"/>
</dbReference>
<dbReference type="SUPFAM" id="SSF53335">
    <property type="entry name" value="S-adenosyl-L-methionine-dependent methyltransferases"/>
    <property type="match status" value="1"/>
</dbReference>
<comment type="similarity">
    <text evidence="1">Belongs to the class I-like SAM-binding methyltransferase superfamily. NNMT/PNMT/TEMT family.</text>
</comment>
<dbReference type="EMBL" id="OW240921">
    <property type="protein sequence ID" value="CAH2320337.1"/>
    <property type="molecule type" value="Genomic_DNA"/>
</dbReference>
<sequence>MSSTSYKHYHDKNYPAKRFVEIYFCDDRNPLIEESMEFPLEQIHKDIDSGLVKGETLIDFSMGATATHLIPVCSGFKDIYVVEVNKVNIDEFEKWRQSKEDAVHFSYGAKVHHKLEGGREAWHLKEDKIRQAIKGVIQWDISNDDQVPVDLPQADCVLSVYLLNVISKDKEAFQRNMKKITSRLKIGGSLLLIFVINMTFYEVDDHKFFVLKVDEDFIKHSVINAGFVLENVNVLPRQKNTKLVDHDAVMYVRGRKEREA</sequence>
<proteinExistence type="inferred from homology"/>
<keyword evidence="4" id="KW-0949">S-adenosyl-L-methionine</keyword>
<dbReference type="GO" id="GO:0005829">
    <property type="term" value="C:cytosol"/>
    <property type="evidence" value="ECO:0007669"/>
    <property type="project" value="TreeGrafter"/>
</dbReference>
<evidence type="ECO:0000256" key="4">
    <source>
        <dbReference type="ARBA" id="ARBA00022691"/>
    </source>
</evidence>
<dbReference type="GO" id="GO:0032259">
    <property type="term" value="P:methylation"/>
    <property type="evidence" value="ECO:0007669"/>
    <property type="project" value="UniProtKB-KW"/>
</dbReference>
<protein>
    <submittedName>
        <fullName evidence="6">Nicotinamide N-methyltransferase-like</fullName>
    </submittedName>
</protein>
<dbReference type="GO" id="GO:0008170">
    <property type="term" value="F:N-methyltransferase activity"/>
    <property type="evidence" value="ECO:0007669"/>
    <property type="project" value="TreeGrafter"/>
</dbReference>
<gene>
    <name evidence="6" type="ORF">PECUL_23A049923</name>
</gene>
<keyword evidence="5" id="KW-0472">Membrane</keyword>
<evidence type="ECO:0000313" key="6">
    <source>
        <dbReference type="EMBL" id="CAH2320337.1"/>
    </source>
</evidence>
<evidence type="ECO:0000313" key="7">
    <source>
        <dbReference type="Proteomes" id="UP001295444"/>
    </source>
</evidence>
<dbReference type="PROSITE" id="PS51681">
    <property type="entry name" value="SAM_MT_NNMT_PNMT_TEMT"/>
    <property type="match status" value="1"/>
</dbReference>
<dbReference type="InterPro" id="IPR000940">
    <property type="entry name" value="NNMT_TEMT_trans"/>
</dbReference>
<evidence type="ECO:0000256" key="5">
    <source>
        <dbReference type="SAM" id="Phobius"/>
    </source>
</evidence>
<dbReference type="PANTHER" id="PTHR10867">
    <property type="entry name" value="NNMT/PNMT/TEMT FAMILY MEMBER"/>
    <property type="match status" value="1"/>
</dbReference>
<keyword evidence="5" id="KW-0812">Transmembrane</keyword>
<keyword evidence="2" id="KW-0489">Methyltransferase</keyword>
<evidence type="ECO:0000256" key="2">
    <source>
        <dbReference type="ARBA" id="ARBA00022603"/>
    </source>
</evidence>
<evidence type="ECO:0000256" key="1">
    <source>
        <dbReference type="ARBA" id="ARBA00007996"/>
    </source>
</evidence>
<accession>A0AAD1T6V2</accession>
<dbReference type="Pfam" id="PF01234">
    <property type="entry name" value="NNMT_PNMT_TEMT"/>
    <property type="match status" value="1"/>
</dbReference>
<dbReference type="AlphaFoldDB" id="A0AAD1T6V2"/>
<reference evidence="6" key="1">
    <citation type="submission" date="2022-03" db="EMBL/GenBank/DDBJ databases">
        <authorList>
            <person name="Alioto T."/>
            <person name="Alioto T."/>
            <person name="Gomez Garrido J."/>
        </authorList>
    </citation>
    <scope>NUCLEOTIDE SEQUENCE</scope>
</reference>
<dbReference type="Proteomes" id="UP001295444">
    <property type="component" value="Chromosome 10"/>
</dbReference>
<keyword evidence="7" id="KW-1185">Reference proteome</keyword>
<name>A0AAD1T6V2_PELCU</name>
<organism evidence="6 7">
    <name type="scientific">Pelobates cultripes</name>
    <name type="common">Western spadefoot toad</name>
    <dbReference type="NCBI Taxonomy" id="61616"/>
    <lineage>
        <taxon>Eukaryota</taxon>
        <taxon>Metazoa</taxon>
        <taxon>Chordata</taxon>
        <taxon>Craniata</taxon>
        <taxon>Vertebrata</taxon>
        <taxon>Euteleostomi</taxon>
        <taxon>Amphibia</taxon>
        <taxon>Batrachia</taxon>
        <taxon>Anura</taxon>
        <taxon>Pelobatoidea</taxon>
        <taxon>Pelobatidae</taxon>
        <taxon>Pelobates</taxon>
    </lineage>
</organism>
<keyword evidence="3" id="KW-0808">Transferase</keyword>
<feature type="transmembrane region" description="Helical" evidence="5">
    <location>
        <begin position="184"/>
        <end position="201"/>
    </location>
</feature>
<keyword evidence="5" id="KW-1133">Transmembrane helix</keyword>